<sequence length="92" mass="9840">MLMSRAARETPEPAGETVKVSRELELKKPLMHGEDVRVVQRALNEAGARPELVVDGRYGAHTRAAAKVYQANHGLLPDGIVGEKTLAGLGLA</sequence>
<dbReference type="InterPro" id="IPR036365">
    <property type="entry name" value="PGBD-like_sf"/>
</dbReference>
<dbReference type="Gene3D" id="1.10.101.10">
    <property type="entry name" value="PGBD-like superfamily/PGBD"/>
    <property type="match status" value="1"/>
</dbReference>
<dbReference type="InterPro" id="IPR002477">
    <property type="entry name" value="Peptidoglycan-bd-like"/>
</dbReference>
<accession>A0ABN3UR18</accession>
<proteinExistence type="predicted"/>
<name>A0ABN3UR18_9ACTN</name>
<dbReference type="Proteomes" id="UP001501842">
    <property type="component" value="Unassembled WGS sequence"/>
</dbReference>
<reference evidence="2 3" key="1">
    <citation type="journal article" date="2019" name="Int. J. Syst. Evol. Microbiol.">
        <title>The Global Catalogue of Microorganisms (GCM) 10K type strain sequencing project: providing services to taxonomists for standard genome sequencing and annotation.</title>
        <authorList>
            <consortium name="The Broad Institute Genomics Platform"/>
            <consortium name="The Broad Institute Genome Sequencing Center for Infectious Disease"/>
            <person name="Wu L."/>
            <person name="Ma J."/>
        </authorList>
    </citation>
    <scope>NUCLEOTIDE SEQUENCE [LARGE SCALE GENOMIC DNA]</scope>
    <source>
        <strain evidence="2 3">JCM 8201</strain>
    </source>
</reference>
<evidence type="ECO:0000313" key="3">
    <source>
        <dbReference type="Proteomes" id="UP001501842"/>
    </source>
</evidence>
<dbReference type="Pfam" id="PF01471">
    <property type="entry name" value="PG_binding_1"/>
    <property type="match status" value="1"/>
</dbReference>
<organism evidence="2 3">
    <name type="scientific">Actinocorallia aurantiaca</name>
    <dbReference type="NCBI Taxonomy" id="46204"/>
    <lineage>
        <taxon>Bacteria</taxon>
        <taxon>Bacillati</taxon>
        <taxon>Actinomycetota</taxon>
        <taxon>Actinomycetes</taxon>
        <taxon>Streptosporangiales</taxon>
        <taxon>Thermomonosporaceae</taxon>
        <taxon>Actinocorallia</taxon>
    </lineage>
</organism>
<evidence type="ECO:0000313" key="2">
    <source>
        <dbReference type="EMBL" id="GAA2737478.1"/>
    </source>
</evidence>
<feature type="domain" description="Peptidoglycan binding-like" evidence="1">
    <location>
        <begin position="33"/>
        <end position="87"/>
    </location>
</feature>
<dbReference type="SUPFAM" id="SSF47090">
    <property type="entry name" value="PGBD-like"/>
    <property type="match status" value="1"/>
</dbReference>
<protein>
    <recommendedName>
        <fullName evidence="1">Peptidoglycan binding-like domain-containing protein</fullName>
    </recommendedName>
</protein>
<comment type="caution">
    <text evidence="2">The sequence shown here is derived from an EMBL/GenBank/DDBJ whole genome shotgun (WGS) entry which is preliminary data.</text>
</comment>
<keyword evidence="3" id="KW-1185">Reference proteome</keyword>
<gene>
    <name evidence="2" type="ORF">GCM10010439_67760</name>
</gene>
<dbReference type="EMBL" id="BAAATZ010000034">
    <property type="protein sequence ID" value="GAA2737478.1"/>
    <property type="molecule type" value="Genomic_DNA"/>
</dbReference>
<evidence type="ECO:0000259" key="1">
    <source>
        <dbReference type="Pfam" id="PF01471"/>
    </source>
</evidence>
<dbReference type="InterPro" id="IPR036366">
    <property type="entry name" value="PGBDSf"/>
</dbReference>